<dbReference type="InterPro" id="IPR017900">
    <property type="entry name" value="4Fe4S_Fe_S_CS"/>
</dbReference>
<keyword evidence="5" id="KW-0411">Iron-sulfur</keyword>
<name>X0WIV3_9ZZZZ</name>
<dbReference type="PROSITE" id="PS51379">
    <property type="entry name" value="4FE4S_FER_2"/>
    <property type="match status" value="1"/>
</dbReference>
<gene>
    <name evidence="7" type="ORF">S01H1_59044</name>
</gene>
<evidence type="ECO:0000256" key="4">
    <source>
        <dbReference type="ARBA" id="ARBA00023004"/>
    </source>
</evidence>
<dbReference type="EMBL" id="BARS01038595">
    <property type="protein sequence ID" value="GAG24423.1"/>
    <property type="molecule type" value="Genomic_DNA"/>
</dbReference>
<feature type="domain" description="4Fe-4S ferredoxin-type" evidence="6">
    <location>
        <begin position="44"/>
        <end position="74"/>
    </location>
</feature>
<keyword evidence="3" id="KW-0560">Oxidoreductase</keyword>
<evidence type="ECO:0000259" key="6">
    <source>
        <dbReference type="PROSITE" id="PS51379"/>
    </source>
</evidence>
<dbReference type="InterPro" id="IPR009051">
    <property type="entry name" value="Helical_ferredxn"/>
</dbReference>
<dbReference type="GO" id="GO:0051539">
    <property type="term" value="F:4 iron, 4 sulfur cluster binding"/>
    <property type="evidence" value="ECO:0007669"/>
    <property type="project" value="UniProtKB-KW"/>
</dbReference>
<evidence type="ECO:0000256" key="1">
    <source>
        <dbReference type="ARBA" id="ARBA00022485"/>
    </source>
</evidence>
<keyword evidence="2" id="KW-0479">Metal-binding</keyword>
<dbReference type="SUPFAM" id="SSF46548">
    <property type="entry name" value="alpha-helical ferredoxin"/>
    <property type="match status" value="1"/>
</dbReference>
<protein>
    <recommendedName>
        <fullName evidence="6">4Fe-4S ferredoxin-type domain-containing protein</fullName>
    </recommendedName>
</protein>
<evidence type="ECO:0000256" key="3">
    <source>
        <dbReference type="ARBA" id="ARBA00023002"/>
    </source>
</evidence>
<feature type="non-terminal residue" evidence="7">
    <location>
        <position position="1"/>
    </location>
</feature>
<keyword evidence="1" id="KW-0004">4Fe-4S</keyword>
<proteinExistence type="predicted"/>
<dbReference type="GO" id="GO:0005886">
    <property type="term" value="C:plasma membrane"/>
    <property type="evidence" value="ECO:0007669"/>
    <property type="project" value="TreeGrafter"/>
</dbReference>
<dbReference type="Gene3D" id="1.10.1060.10">
    <property type="entry name" value="Alpha-helical ferredoxin"/>
    <property type="match status" value="1"/>
</dbReference>
<evidence type="ECO:0000313" key="7">
    <source>
        <dbReference type="EMBL" id="GAG24423.1"/>
    </source>
</evidence>
<dbReference type="PANTHER" id="PTHR43255">
    <property type="entry name" value="IRON-SULFUR-BINDING OXIDOREDUCTASE FADF-RELATED-RELATED"/>
    <property type="match status" value="1"/>
</dbReference>
<dbReference type="GO" id="GO:0046872">
    <property type="term" value="F:metal ion binding"/>
    <property type="evidence" value="ECO:0007669"/>
    <property type="project" value="UniProtKB-KW"/>
</dbReference>
<dbReference type="GO" id="GO:0016491">
    <property type="term" value="F:oxidoreductase activity"/>
    <property type="evidence" value="ECO:0007669"/>
    <property type="project" value="UniProtKB-KW"/>
</dbReference>
<dbReference type="InterPro" id="IPR051460">
    <property type="entry name" value="HdrC_iron-sulfur_subunit"/>
</dbReference>
<evidence type="ECO:0000256" key="2">
    <source>
        <dbReference type="ARBA" id="ARBA00022723"/>
    </source>
</evidence>
<reference evidence="7" key="1">
    <citation type="journal article" date="2014" name="Front. Microbiol.">
        <title>High frequency of phylogenetically diverse reductive dehalogenase-homologous genes in deep subseafloor sedimentary metagenomes.</title>
        <authorList>
            <person name="Kawai M."/>
            <person name="Futagami T."/>
            <person name="Toyoda A."/>
            <person name="Takaki Y."/>
            <person name="Nishi S."/>
            <person name="Hori S."/>
            <person name="Arai W."/>
            <person name="Tsubouchi T."/>
            <person name="Morono Y."/>
            <person name="Uchiyama I."/>
            <person name="Ito T."/>
            <person name="Fujiyama A."/>
            <person name="Inagaki F."/>
            <person name="Takami H."/>
        </authorList>
    </citation>
    <scope>NUCLEOTIDE SEQUENCE</scope>
    <source>
        <strain evidence="7">Expedition CK06-06</strain>
    </source>
</reference>
<dbReference type="PANTHER" id="PTHR43255:SF1">
    <property type="entry name" value="IRON-SULFUR-BINDING OXIDOREDUCTASE FADF-RELATED"/>
    <property type="match status" value="1"/>
</dbReference>
<organism evidence="7">
    <name type="scientific">marine sediment metagenome</name>
    <dbReference type="NCBI Taxonomy" id="412755"/>
    <lineage>
        <taxon>unclassified sequences</taxon>
        <taxon>metagenomes</taxon>
        <taxon>ecological metagenomes</taxon>
    </lineage>
</organism>
<dbReference type="AlphaFoldDB" id="X0WIV3"/>
<dbReference type="InterPro" id="IPR017896">
    <property type="entry name" value="4Fe4S_Fe-S-bd"/>
</dbReference>
<feature type="non-terminal residue" evidence="7">
    <location>
        <position position="255"/>
    </location>
</feature>
<comment type="caution">
    <text evidence="7">The sequence shown here is derived from an EMBL/GenBank/DDBJ whole genome shotgun (WGS) entry which is preliminary data.</text>
</comment>
<sequence length="255" mass="28329">IIEAGGEALKSCYQCGLCTATCPWNLVRSFLIRRLIHESQIGLLELESDDVWLCATCGDCVERCPRGVEIIDIFTAIRRIGTQWGVIPKALKTAIGSIGSLGNPWGEAREARADWAKDLGVKTFTAGTELLFYPCCTPAYDRRARRIALATVDILKKVGVDFGILGPEENCCGESVRKVGEEELFRSLAQANIEAFKRHGVKKILVSSPHCYHTFKNEYPDLGGHFEVVHITQFLAELMEEGEIKPVKSFPKRIT</sequence>
<evidence type="ECO:0000256" key="5">
    <source>
        <dbReference type="ARBA" id="ARBA00023014"/>
    </source>
</evidence>
<dbReference type="PROSITE" id="PS00198">
    <property type="entry name" value="4FE4S_FER_1"/>
    <property type="match status" value="1"/>
</dbReference>
<dbReference type="InterPro" id="IPR004017">
    <property type="entry name" value="Cys_rich_dom"/>
</dbReference>
<dbReference type="Pfam" id="PF13183">
    <property type="entry name" value="Fer4_8"/>
    <property type="match status" value="1"/>
</dbReference>
<accession>X0WIV3</accession>
<keyword evidence="4" id="KW-0408">Iron</keyword>
<dbReference type="Pfam" id="PF02754">
    <property type="entry name" value="CCG"/>
    <property type="match status" value="1"/>
</dbReference>